<dbReference type="InterPro" id="IPR007712">
    <property type="entry name" value="RelE/ParE_toxin"/>
</dbReference>
<proteinExistence type="predicted"/>
<comment type="caution">
    <text evidence="2">The sequence shown here is derived from an EMBL/GenBank/DDBJ whole genome shotgun (WGS) entry which is preliminary data.</text>
</comment>
<dbReference type="Gene3D" id="3.30.2310.20">
    <property type="entry name" value="RelE-like"/>
    <property type="match status" value="1"/>
</dbReference>
<dbReference type="EMBL" id="MRCE01000012">
    <property type="protein sequence ID" value="OKH37340.1"/>
    <property type="molecule type" value="Genomic_DNA"/>
</dbReference>
<name>A0A1U7IJN9_9CYAN</name>
<evidence type="ECO:0000313" key="2">
    <source>
        <dbReference type="EMBL" id="OKH37340.1"/>
    </source>
</evidence>
<protein>
    <submittedName>
        <fullName evidence="2">Plasmid stabilization protein</fullName>
    </submittedName>
</protein>
<evidence type="ECO:0000313" key="3">
    <source>
        <dbReference type="Proteomes" id="UP000185860"/>
    </source>
</evidence>
<dbReference type="AlphaFoldDB" id="A0A1U7IJN9"/>
<dbReference type="Pfam" id="PF15738">
    <property type="entry name" value="YafQ_toxin"/>
    <property type="match status" value="1"/>
</dbReference>
<dbReference type="Proteomes" id="UP000185860">
    <property type="component" value="Unassembled WGS sequence"/>
</dbReference>
<sequence>MKIVWDNRFKRAFRKIIKKNPEFQDRIINVLYLLENDPFTPSLKSHKLTGSLEGLWSCSAGYDCRIIFTFSQDEDSQESVIVLVDIGSHDEVY</sequence>
<accession>A0A1U7IJN9</accession>
<evidence type="ECO:0000256" key="1">
    <source>
        <dbReference type="ARBA" id="ARBA00022649"/>
    </source>
</evidence>
<dbReference type="OrthoDB" id="462654at2"/>
<dbReference type="InterPro" id="IPR004386">
    <property type="entry name" value="Toxin_YafQ-like"/>
</dbReference>
<dbReference type="SUPFAM" id="SSF143011">
    <property type="entry name" value="RelE-like"/>
    <property type="match status" value="1"/>
</dbReference>
<dbReference type="RefSeq" id="WP_073594089.1">
    <property type="nucleotide sequence ID" value="NZ_MRCE01000012.1"/>
</dbReference>
<keyword evidence="1" id="KW-1277">Toxin-antitoxin system</keyword>
<organism evidence="2 3">
    <name type="scientific">[Phormidium ambiguum] IAM M-71</name>
    <dbReference type="NCBI Taxonomy" id="454136"/>
    <lineage>
        <taxon>Bacteria</taxon>
        <taxon>Bacillati</taxon>
        <taxon>Cyanobacteriota</taxon>
        <taxon>Cyanophyceae</taxon>
        <taxon>Oscillatoriophycideae</taxon>
        <taxon>Aerosakkonematales</taxon>
        <taxon>Aerosakkonemataceae</taxon>
        <taxon>Floridanema</taxon>
    </lineage>
</organism>
<gene>
    <name evidence="2" type="ORF">NIES2119_13905</name>
</gene>
<reference evidence="2 3" key="1">
    <citation type="submission" date="2016-11" db="EMBL/GenBank/DDBJ databases">
        <title>Draft Genome Sequences of Nine Cyanobacterial Strains from Diverse Habitats.</title>
        <authorList>
            <person name="Zhu T."/>
            <person name="Hou S."/>
            <person name="Lu X."/>
            <person name="Hess W.R."/>
        </authorList>
    </citation>
    <scope>NUCLEOTIDE SEQUENCE [LARGE SCALE GENOMIC DNA]</scope>
    <source>
        <strain evidence="2 3">IAM M-71</strain>
    </source>
</reference>
<dbReference type="NCBIfam" id="TIGR02385">
    <property type="entry name" value="RelE_StbE"/>
    <property type="match status" value="1"/>
</dbReference>
<dbReference type="STRING" id="454136.NIES2119_13905"/>
<dbReference type="InterPro" id="IPR035093">
    <property type="entry name" value="RelE/ParE_toxin_dom_sf"/>
</dbReference>